<dbReference type="InterPro" id="IPR005119">
    <property type="entry name" value="LysR_subst-bd"/>
</dbReference>
<name>A0ABS5HZD9_9GAMM</name>
<evidence type="ECO:0000313" key="6">
    <source>
        <dbReference type="EMBL" id="MBR9727153.1"/>
    </source>
</evidence>
<dbReference type="InterPro" id="IPR036388">
    <property type="entry name" value="WH-like_DNA-bd_sf"/>
</dbReference>
<evidence type="ECO:0000256" key="3">
    <source>
        <dbReference type="ARBA" id="ARBA00023125"/>
    </source>
</evidence>
<dbReference type="InterPro" id="IPR036390">
    <property type="entry name" value="WH_DNA-bd_sf"/>
</dbReference>
<dbReference type="PANTHER" id="PTHR30126">
    <property type="entry name" value="HTH-TYPE TRANSCRIPTIONAL REGULATOR"/>
    <property type="match status" value="1"/>
</dbReference>
<keyword evidence="7" id="KW-1185">Reference proteome</keyword>
<dbReference type="EMBL" id="JAAIKR010000002">
    <property type="protein sequence ID" value="MBR9727153.1"/>
    <property type="molecule type" value="Genomic_DNA"/>
</dbReference>
<dbReference type="InterPro" id="IPR000847">
    <property type="entry name" value="LysR_HTH_N"/>
</dbReference>
<dbReference type="SUPFAM" id="SSF46785">
    <property type="entry name" value="Winged helix' DNA-binding domain"/>
    <property type="match status" value="1"/>
</dbReference>
<dbReference type="NCBIfam" id="NF008294">
    <property type="entry name" value="PRK11074.1"/>
    <property type="match status" value="1"/>
</dbReference>
<evidence type="ECO:0000256" key="4">
    <source>
        <dbReference type="ARBA" id="ARBA00023163"/>
    </source>
</evidence>
<comment type="caution">
    <text evidence="6">The sequence shown here is derived from an EMBL/GenBank/DDBJ whole genome shotgun (WGS) entry which is preliminary data.</text>
</comment>
<dbReference type="Proteomes" id="UP000811844">
    <property type="component" value="Unassembled WGS sequence"/>
</dbReference>
<keyword evidence="4" id="KW-0804">Transcription</keyword>
<dbReference type="Pfam" id="PF03466">
    <property type="entry name" value="LysR_substrate"/>
    <property type="match status" value="1"/>
</dbReference>
<evidence type="ECO:0000256" key="1">
    <source>
        <dbReference type="ARBA" id="ARBA00009437"/>
    </source>
</evidence>
<keyword evidence="3" id="KW-0238">DNA-binding</keyword>
<organism evidence="6 7">
    <name type="scientific">Shewanella intestini</name>
    <dbReference type="NCBI Taxonomy" id="2017544"/>
    <lineage>
        <taxon>Bacteria</taxon>
        <taxon>Pseudomonadati</taxon>
        <taxon>Pseudomonadota</taxon>
        <taxon>Gammaproteobacteria</taxon>
        <taxon>Alteromonadales</taxon>
        <taxon>Shewanellaceae</taxon>
        <taxon>Shewanella</taxon>
    </lineage>
</organism>
<dbReference type="Gene3D" id="3.40.190.290">
    <property type="match status" value="1"/>
</dbReference>
<evidence type="ECO:0000259" key="5">
    <source>
        <dbReference type="PROSITE" id="PS50931"/>
    </source>
</evidence>
<dbReference type="PANTHER" id="PTHR30126:SF18">
    <property type="entry name" value="LYSR FAMILY TRANSCRIPTIONAL REGULATOR"/>
    <property type="match status" value="1"/>
</dbReference>
<protein>
    <submittedName>
        <fullName evidence="6">LysR family transcriptional regulator</fullName>
    </submittedName>
</protein>
<dbReference type="RefSeq" id="WP_153663292.1">
    <property type="nucleotide sequence ID" value="NZ_JAAIKR010000002.1"/>
</dbReference>
<dbReference type="SUPFAM" id="SSF53850">
    <property type="entry name" value="Periplasmic binding protein-like II"/>
    <property type="match status" value="1"/>
</dbReference>
<comment type="similarity">
    <text evidence="1">Belongs to the LysR transcriptional regulatory family.</text>
</comment>
<proteinExistence type="inferred from homology"/>
<gene>
    <name evidence="6" type="ORF">G3R48_03965</name>
</gene>
<feature type="domain" description="HTH lysR-type" evidence="5">
    <location>
        <begin position="1"/>
        <end position="59"/>
    </location>
</feature>
<keyword evidence="2" id="KW-0805">Transcription regulation</keyword>
<evidence type="ECO:0000256" key="2">
    <source>
        <dbReference type="ARBA" id="ARBA00023015"/>
    </source>
</evidence>
<dbReference type="PROSITE" id="PS50931">
    <property type="entry name" value="HTH_LYSR"/>
    <property type="match status" value="1"/>
</dbReference>
<evidence type="ECO:0000313" key="7">
    <source>
        <dbReference type="Proteomes" id="UP000811844"/>
    </source>
</evidence>
<reference evidence="6 7" key="1">
    <citation type="submission" date="2020-02" db="EMBL/GenBank/DDBJ databases">
        <title>Shewanella WXL01 sp. nov., a marine bacterium isolated from green algae in Luhuitou Fringing Reef (Northern South China Sea).</title>
        <authorList>
            <person name="Wang X."/>
        </authorList>
    </citation>
    <scope>NUCLEOTIDE SEQUENCE [LARGE SCALE GENOMIC DNA]</scope>
    <source>
        <strain evidence="6 7">MCCC 1A01895</strain>
    </source>
</reference>
<sequence>MISEQSLTMIDIVARLGSFTAAANELHKVPSAVSYAVKQIESDIGVTLFERHHRSVSLTTPGKHFLENARELLRQMNDLKQSTQRIANGWQPTLSIALDNIVRADRISALIADFYRHFDDVELIIRIEVFNGVWESLATGRSDIAIGATTAIPIGGVYQYRDMKEIDWAFLVCKNHPLANIDRPLLDDELVQYPAICLEDTSREIPKRTTWLLDNQRRLVVPDWIRAINCFCAGLGVGYMPIHLAEPFISSGILVEKTLQNPKPNSPCCLAWDQDKMSPALQWVLDYLGDSDKLHRDWLV</sequence>
<dbReference type="Gene3D" id="1.10.10.10">
    <property type="entry name" value="Winged helix-like DNA-binding domain superfamily/Winged helix DNA-binding domain"/>
    <property type="match status" value="1"/>
</dbReference>
<accession>A0ABS5HZD9</accession>
<dbReference type="Pfam" id="PF00126">
    <property type="entry name" value="HTH_1"/>
    <property type="match status" value="1"/>
</dbReference>